<dbReference type="InterPro" id="IPR013538">
    <property type="entry name" value="ASHA1/2-like_C"/>
</dbReference>
<dbReference type="RefSeq" id="WP_007138055.1">
    <property type="nucleotide sequence ID" value="NZ_AHKF01000018.1"/>
</dbReference>
<gene>
    <name evidence="3" type="ORF">HJ01_01878</name>
</gene>
<sequence length="332" mass="39009">MEKQIHSTTKDKNSKQELFISRIFDASREHVWKAWTDSEIFIKWWGPNHFSCPFCKIDFKVGGKYLNCMLSRDGRDFWSTGIYKEIDPMKRIVYSDSFSDEKGNVVSAIHYGMEELPVELQVSVTFEEFGDGTKMSLSHIGVPTGKMEEITKMSWNESFDKLEKMLIADRLEVNPKMKAIAVPGVQELFIIREFDAPREVVFNSHVDPEIYIQWLGPRYLKTNLKTFEPRSGGKWRYVSKDSDGNKYSFHGFFHEVSAPEFIVSTFEYDRFPERGHVFLEKIRFDKLSKQRTKLTYQMTFSSIEDRDFMLQSGMERDIEESYERLDSLLSKK</sequence>
<dbReference type="Proteomes" id="UP000005566">
    <property type="component" value="Unassembled WGS sequence"/>
</dbReference>
<reference evidence="3 4" key="1">
    <citation type="journal article" date="2014" name="Acta Crystallogr. D">
        <title>Structure-based characterization and antifreeze properties of a hyperactive ice-binding protein from the Antarctic bacterium Flavobacterium frigoris PS1.</title>
        <authorList>
            <person name="Do H."/>
            <person name="Kim S.J."/>
            <person name="Kim H.J."/>
            <person name="Lee J.H."/>
        </authorList>
    </citation>
    <scope>NUCLEOTIDE SEQUENCE [LARGE SCALE GENOMIC DNA]</scope>
    <source>
        <strain evidence="3 4">PS1</strain>
    </source>
</reference>
<evidence type="ECO:0000313" key="4">
    <source>
        <dbReference type="Proteomes" id="UP000005566"/>
    </source>
</evidence>
<accession>H7FTA2</accession>
<evidence type="ECO:0000256" key="1">
    <source>
        <dbReference type="ARBA" id="ARBA00006817"/>
    </source>
</evidence>
<dbReference type="GO" id="GO:0004364">
    <property type="term" value="F:glutathione transferase activity"/>
    <property type="evidence" value="ECO:0007669"/>
    <property type="project" value="UniProtKB-EC"/>
</dbReference>
<name>H7FTA2_FLAFP</name>
<dbReference type="EMBL" id="AHKF01000018">
    <property type="protein sequence ID" value="EIA08156.1"/>
    <property type="molecule type" value="Genomic_DNA"/>
</dbReference>
<keyword evidence="3" id="KW-0472">Membrane</keyword>
<keyword evidence="3" id="KW-0808">Transferase</keyword>
<proteinExistence type="inferred from homology"/>
<feature type="domain" description="Activator of Hsp90 ATPase homologue 1/2-like C-terminal" evidence="2">
    <location>
        <begin position="25"/>
        <end position="166"/>
    </location>
</feature>
<protein>
    <submittedName>
        <fullName evidence="3">Glutathione S-transferase-related transmembrane protein</fullName>
        <ecNumber evidence="3">2.5.1.18</ecNumber>
    </submittedName>
</protein>
<keyword evidence="4" id="KW-1185">Reference proteome</keyword>
<keyword evidence="3" id="KW-0812">Transmembrane</keyword>
<dbReference type="PATRIC" id="fig|1086011.3.peg.1836"/>
<dbReference type="CDD" id="cd07814">
    <property type="entry name" value="SRPBCC_CalC_Aha1-like"/>
    <property type="match status" value="1"/>
</dbReference>
<feature type="domain" description="Activator of Hsp90 ATPase homologue 1/2-like C-terminal" evidence="2">
    <location>
        <begin position="195"/>
        <end position="329"/>
    </location>
</feature>
<dbReference type="PANTHER" id="PTHR36929:SF5">
    <property type="entry name" value="BLR6751 PROTEIN"/>
    <property type="match status" value="1"/>
</dbReference>
<dbReference type="InterPro" id="IPR023393">
    <property type="entry name" value="START-like_dom_sf"/>
</dbReference>
<comment type="caution">
    <text evidence="3">The sequence shown here is derived from an EMBL/GenBank/DDBJ whole genome shotgun (WGS) entry which is preliminary data.</text>
</comment>
<evidence type="ECO:0000259" key="2">
    <source>
        <dbReference type="Pfam" id="PF08327"/>
    </source>
</evidence>
<dbReference type="eggNOG" id="COG3832">
    <property type="taxonomic scope" value="Bacteria"/>
</dbReference>
<evidence type="ECO:0000313" key="3">
    <source>
        <dbReference type="EMBL" id="EIA08156.1"/>
    </source>
</evidence>
<dbReference type="Gene3D" id="3.30.530.20">
    <property type="match status" value="2"/>
</dbReference>
<dbReference type="EC" id="2.5.1.18" evidence="3"/>
<dbReference type="PANTHER" id="PTHR36929">
    <property type="entry name" value="ATTACHMENT SUBUNIT, PUTATIVE-RELATED"/>
    <property type="match status" value="1"/>
</dbReference>
<dbReference type="Pfam" id="PF08327">
    <property type="entry name" value="AHSA1"/>
    <property type="match status" value="2"/>
</dbReference>
<dbReference type="SUPFAM" id="SSF55961">
    <property type="entry name" value="Bet v1-like"/>
    <property type="match status" value="2"/>
</dbReference>
<organism evidence="3 4">
    <name type="scientific">Flavobacterium frigoris (strain PS1)</name>
    <dbReference type="NCBI Taxonomy" id="1086011"/>
    <lineage>
        <taxon>Bacteria</taxon>
        <taxon>Pseudomonadati</taxon>
        <taxon>Bacteroidota</taxon>
        <taxon>Flavobacteriia</taxon>
        <taxon>Flavobacteriales</taxon>
        <taxon>Flavobacteriaceae</taxon>
        <taxon>Flavobacterium</taxon>
    </lineage>
</organism>
<comment type="similarity">
    <text evidence="1">Belongs to the AHA1 family.</text>
</comment>
<dbReference type="CDD" id="cd07826">
    <property type="entry name" value="SRPBCC_CalC_Aha1-like_9"/>
    <property type="match status" value="1"/>
</dbReference>
<dbReference type="AlphaFoldDB" id="H7FTA2"/>
<dbReference type="STRING" id="1086011.HJ01_01878"/>